<dbReference type="SMART" id="SM00895">
    <property type="entry name" value="FCD"/>
    <property type="match status" value="1"/>
</dbReference>
<dbReference type="SUPFAM" id="SSF48008">
    <property type="entry name" value="GntR ligand-binding domain-like"/>
    <property type="match status" value="1"/>
</dbReference>
<dbReference type="AlphaFoldDB" id="A0A329QFW8"/>
<evidence type="ECO:0000259" key="4">
    <source>
        <dbReference type="PROSITE" id="PS50949"/>
    </source>
</evidence>
<dbReference type="InterPro" id="IPR011711">
    <property type="entry name" value="GntR_C"/>
</dbReference>
<dbReference type="OrthoDB" id="9816161at2"/>
<dbReference type="PROSITE" id="PS50949">
    <property type="entry name" value="HTH_GNTR"/>
    <property type="match status" value="1"/>
</dbReference>
<name>A0A329QFW8_9ACTN</name>
<evidence type="ECO:0000256" key="1">
    <source>
        <dbReference type="ARBA" id="ARBA00023015"/>
    </source>
</evidence>
<proteinExistence type="predicted"/>
<dbReference type="InterPro" id="IPR036390">
    <property type="entry name" value="WH_DNA-bd_sf"/>
</dbReference>
<dbReference type="GO" id="GO:0003700">
    <property type="term" value="F:DNA-binding transcription factor activity"/>
    <property type="evidence" value="ECO:0007669"/>
    <property type="project" value="InterPro"/>
</dbReference>
<dbReference type="Proteomes" id="UP000250462">
    <property type="component" value="Unassembled WGS sequence"/>
</dbReference>
<dbReference type="InterPro" id="IPR000524">
    <property type="entry name" value="Tscrpt_reg_HTH_GntR"/>
</dbReference>
<evidence type="ECO:0000256" key="3">
    <source>
        <dbReference type="ARBA" id="ARBA00023163"/>
    </source>
</evidence>
<organism evidence="5 6">
    <name type="scientific">Phytoactinopolyspora halophila</name>
    <dbReference type="NCBI Taxonomy" id="1981511"/>
    <lineage>
        <taxon>Bacteria</taxon>
        <taxon>Bacillati</taxon>
        <taxon>Actinomycetota</taxon>
        <taxon>Actinomycetes</taxon>
        <taxon>Jiangellales</taxon>
        <taxon>Jiangellaceae</taxon>
        <taxon>Phytoactinopolyspora</taxon>
    </lineage>
</organism>
<dbReference type="Pfam" id="PF07729">
    <property type="entry name" value="FCD"/>
    <property type="match status" value="1"/>
</dbReference>
<protein>
    <submittedName>
        <fullName evidence="5">GntR family transcriptional regulator</fullName>
    </submittedName>
</protein>
<evidence type="ECO:0000313" key="5">
    <source>
        <dbReference type="EMBL" id="RAW10222.1"/>
    </source>
</evidence>
<dbReference type="SUPFAM" id="SSF46785">
    <property type="entry name" value="Winged helix' DNA-binding domain"/>
    <property type="match status" value="1"/>
</dbReference>
<dbReference type="InterPro" id="IPR036388">
    <property type="entry name" value="WH-like_DNA-bd_sf"/>
</dbReference>
<dbReference type="PANTHER" id="PTHR43537:SF24">
    <property type="entry name" value="GLUCONATE OPERON TRANSCRIPTIONAL REPRESSOR"/>
    <property type="match status" value="1"/>
</dbReference>
<dbReference type="RefSeq" id="WP_112259989.1">
    <property type="nucleotide sequence ID" value="NZ_QMIG01000028.1"/>
</dbReference>
<gene>
    <name evidence="5" type="ORF">DPM12_19250</name>
</gene>
<dbReference type="Gene3D" id="1.20.120.530">
    <property type="entry name" value="GntR ligand-binding domain-like"/>
    <property type="match status" value="1"/>
</dbReference>
<evidence type="ECO:0000313" key="6">
    <source>
        <dbReference type="Proteomes" id="UP000250462"/>
    </source>
</evidence>
<feature type="domain" description="HTH gntR-type" evidence="4">
    <location>
        <begin position="10"/>
        <end position="77"/>
    </location>
</feature>
<evidence type="ECO:0000256" key="2">
    <source>
        <dbReference type="ARBA" id="ARBA00023125"/>
    </source>
</evidence>
<comment type="caution">
    <text evidence="5">The sequence shown here is derived from an EMBL/GenBank/DDBJ whole genome shotgun (WGS) entry which is preliminary data.</text>
</comment>
<dbReference type="Gene3D" id="1.10.10.10">
    <property type="entry name" value="Winged helix-like DNA-binding domain superfamily/Winged helix DNA-binding domain"/>
    <property type="match status" value="1"/>
</dbReference>
<sequence>MALRLPTRGEALADQAYIALRDAIVTHELPPGTRLSVPEMARQLGISRSPVREAIARITYEGLAHIESNRSAVVSEIRIEDLIEIYSLREVLEGLACRLAAERLQQEDVTQLRTILDEHEQAISAGNLERHYELDQEFHATIRRIAQHHRLIESLDRLQEQIRVAMYTTRRSPGGMPQALAEHHAIVDALVSGDPSQAEQAGRAHVSRLLQDLRRRLDGED</sequence>
<dbReference type="SMART" id="SM00345">
    <property type="entry name" value="HTH_GNTR"/>
    <property type="match status" value="1"/>
</dbReference>
<dbReference type="EMBL" id="QMIG01000028">
    <property type="protein sequence ID" value="RAW10222.1"/>
    <property type="molecule type" value="Genomic_DNA"/>
</dbReference>
<dbReference type="InterPro" id="IPR008920">
    <property type="entry name" value="TF_FadR/GntR_C"/>
</dbReference>
<keyword evidence="1" id="KW-0805">Transcription regulation</keyword>
<keyword evidence="2" id="KW-0238">DNA-binding</keyword>
<dbReference type="Pfam" id="PF00392">
    <property type="entry name" value="GntR"/>
    <property type="match status" value="1"/>
</dbReference>
<dbReference type="GO" id="GO:0003677">
    <property type="term" value="F:DNA binding"/>
    <property type="evidence" value="ECO:0007669"/>
    <property type="project" value="UniProtKB-KW"/>
</dbReference>
<keyword evidence="6" id="KW-1185">Reference proteome</keyword>
<reference evidence="5 6" key="1">
    <citation type="submission" date="2018-06" db="EMBL/GenBank/DDBJ databases">
        <title>Phytoactinopolyspora halophila sp. nov., a novel halophilic actinomycete isolated from a saline soil in China.</title>
        <authorList>
            <person name="Tang S.-K."/>
        </authorList>
    </citation>
    <scope>NUCLEOTIDE SEQUENCE [LARGE SCALE GENOMIC DNA]</scope>
    <source>
        <strain evidence="5 6">YIM 96934</strain>
    </source>
</reference>
<dbReference type="PANTHER" id="PTHR43537">
    <property type="entry name" value="TRANSCRIPTIONAL REGULATOR, GNTR FAMILY"/>
    <property type="match status" value="1"/>
</dbReference>
<accession>A0A329QFW8</accession>
<keyword evidence="3" id="KW-0804">Transcription</keyword>